<protein>
    <recommendedName>
        <fullName evidence="1">GST N-terminal domain-containing protein</fullName>
    </recommendedName>
</protein>
<dbReference type="EMBL" id="JAGFBS010000040">
    <property type="protein sequence ID" value="KAG6371056.1"/>
    <property type="molecule type" value="Genomic_DNA"/>
</dbReference>
<dbReference type="AlphaFoldDB" id="A0A8I3A4S9"/>
<dbReference type="InterPro" id="IPR054416">
    <property type="entry name" value="GST_UstS-like_C"/>
</dbReference>
<dbReference type="PROSITE" id="PS50404">
    <property type="entry name" value="GST_NTER"/>
    <property type="match status" value="1"/>
</dbReference>
<dbReference type="InterPro" id="IPR004045">
    <property type="entry name" value="Glutathione_S-Trfase_N"/>
</dbReference>
<comment type="caution">
    <text evidence="2">The sequence shown here is derived from an EMBL/GenBank/DDBJ whole genome shotgun (WGS) entry which is preliminary data.</text>
</comment>
<dbReference type="Pfam" id="PF22041">
    <property type="entry name" value="GST_C_7"/>
    <property type="match status" value="1"/>
</dbReference>
<dbReference type="OrthoDB" id="4951845at2759"/>
<dbReference type="Gene3D" id="1.20.1050.10">
    <property type="match status" value="1"/>
</dbReference>
<feature type="domain" description="GST N-terminal" evidence="1">
    <location>
        <begin position="10"/>
        <end position="118"/>
    </location>
</feature>
<reference evidence="2" key="1">
    <citation type="submission" date="2021-03" db="EMBL/GenBank/DDBJ databases">
        <title>Evolutionary innovations through gain and loss of genes in the ectomycorrhizal Boletales.</title>
        <authorList>
            <person name="Wu G."/>
            <person name="Miyauchi S."/>
            <person name="Morin E."/>
            <person name="Yang Z.-L."/>
            <person name="Xu J."/>
            <person name="Martin F.M."/>
        </authorList>
    </citation>
    <scope>NUCLEOTIDE SEQUENCE</scope>
    <source>
        <strain evidence="2">BR01</strain>
    </source>
</reference>
<sequence length="268" mass="30630">MSQPMITLYDVPSNIPQPWAPNVWRIRLILNYKRLPYRTCWVEFPDVEQTLRAINAPPTSFRPDGRPVYTLPAIIDPTHVSSSAYLNPSGSLSQPHPFVLTHVNTIAEYLEHRYPARPVIPEGTRALQTLFVHYIAEIFVQPLLPIMIPLSHQRLPPRVQGHFRVGSAEQKDDYGVAGAQHARRREEQWAAVQAQFAFLAGILDKNAGDGDGVVAMGHELTYADFAICAVLLWVEKVAPHEGWARVREWDGGRWWMLWERCKVYMDVF</sequence>
<evidence type="ECO:0000313" key="3">
    <source>
        <dbReference type="Proteomes" id="UP000683000"/>
    </source>
</evidence>
<proteinExistence type="predicted"/>
<dbReference type="InterPro" id="IPR036282">
    <property type="entry name" value="Glutathione-S-Trfase_C_sf"/>
</dbReference>
<evidence type="ECO:0000259" key="1">
    <source>
        <dbReference type="PROSITE" id="PS50404"/>
    </source>
</evidence>
<gene>
    <name evidence="2" type="ORF">JVT61DRAFT_10593</name>
</gene>
<keyword evidence="3" id="KW-1185">Reference proteome</keyword>
<evidence type="ECO:0000313" key="2">
    <source>
        <dbReference type="EMBL" id="KAG6371056.1"/>
    </source>
</evidence>
<dbReference type="Gene3D" id="3.40.30.10">
    <property type="entry name" value="Glutaredoxin"/>
    <property type="match status" value="1"/>
</dbReference>
<accession>A0A8I3A4S9</accession>
<name>A0A8I3A4S9_9AGAM</name>
<dbReference type="Pfam" id="PF13417">
    <property type="entry name" value="GST_N_3"/>
    <property type="match status" value="1"/>
</dbReference>
<dbReference type="SUPFAM" id="SSF47616">
    <property type="entry name" value="GST C-terminal domain-like"/>
    <property type="match status" value="1"/>
</dbReference>
<organism evidence="2 3">
    <name type="scientific">Boletus reticuloceps</name>
    <dbReference type="NCBI Taxonomy" id="495285"/>
    <lineage>
        <taxon>Eukaryota</taxon>
        <taxon>Fungi</taxon>
        <taxon>Dikarya</taxon>
        <taxon>Basidiomycota</taxon>
        <taxon>Agaricomycotina</taxon>
        <taxon>Agaricomycetes</taxon>
        <taxon>Agaricomycetidae</taxon>
        <taxon>Boletales</taxon>
        <taxon>Boletineae</taxon>
        <taxon>Boletaceae</taxon>
        <taxon>Boletoideae</taxon>
        <taxon>Boletus</taxon>
    </lineage>
</organism>
<dbReference type="Proteomes" id="UP000683000">
    <property type="component" value="Unassembled WGS sequence"/>
</dbReference>